<reference evidence="1 2" key="1">
    <citation type="journal article" date="2019" name="Commun. Biol.">
        <title>The bagworm genome reveals a unique fibroin gene that provides high tensile strength.</title>
        <authorList>
            <person name="Kono N."/>
            <person name="Nakamura H."/>
            <person name="Ohtoshi R."/>
            <person name="Tomita M."/>
            <person name="Numata K."/>
            <person name="Arakawa K."/>
        </authorList>
    </citation>
    <scope>NUCLEOTIDE SEQUENCE [LARGE SCALE GENOMIC DNA]</scope>
</reference>
<sequence>MTKIGITTATAIAEPGSDPTMEPELTSITNRSTGAGLTAVVRIPVANSSITPQHLSIKYSTQEVGNGLVTLLLRMFKCSGDRLYSGGLHACLPFENSIKKSLTTIAIKFHKMAHWAKLKIS</sequence>
<organism evidence="1 2">
    <name type="scientific">Eumeta variegata</name>
    <name type="common">Bagworm moth</name>
    <name type="synonym">Eumeta japonica</name>
    <dbReference type="NCBI Taxonomy" id="151549"/>
    <lineage>
        <taxon>Eukaryota</taxon>
        <taxon>Metazoa</taxon>
        <taxon>Ecdysozoa</taxon>
        <taxon>Arthropoda</taxon>
        <taxon>Hexapoda</taxon>
        <taxon>Insecta</taxon>
        <taxon>Pterygota</taxon>
        <taxon>Neoptera</taxon>
        <taxon>Endopterygota</taxon>
        <taxon>Lepidoptera</taxon>
        <taxon>Glossata</taxon>
        <taxon>Ditrysia</taxon>
        <taxon>Tineoidea</taxon>
        <taxon>Psychidae</taxon>
        <taxon>Oiketicinae</taxon>
        <taxon>Eumeta</taxon>
    </lineage>
</organism>
<gene>
    <name evidence="1" type="ORF">EVAR_22479_1</name>
</gene>
<evidence type="ECO:0000313" key="1">
    <source>
        <dbReference type="EMBL" id="GBP36347.1"/>
    </source>
</evidence>
<accession>A0A4C1VDJ7</accession>
<dbReference type="AlphaFoldDB" id="A0A4C1VDJ7"/>
<proteinExistence type="predicted"/>
<dbReference type="EMBL" id="BGZK01000317">
    <property type="protein sequence ID" value="GBP36347.1"/>
    <property type="molecule type" value="Genomic_DNA"/>
</dbReference>
<comment type="caution">
    <text evidence="1">The sequence shown here is derived from an EMBL/GenBank/DDBJ whole genome shotgun (WGS) entry which is preliminary data.</text>
</comment>
<evidence type="ECO:0000313" key="2">
    <source>
        <dbReference type="Proteomes" id="UP000299102"/>
    </source>
</evidence>
<protein>
    <submittedName>
        <fullName evidence="1">Uncharacterized protein</fullName>
    </submittedName>
</protein>
<dbReference type="Proteomes" id="UP000299102">
    <property type="component" value="Unassembled WGS sequence"/>
</dbReference>
<keyword evidence="2" id="KW-1185">Reference proteome</keyword>
<name>A0A4C1VDJ7_EUMVA</name>